<dbReference type="EMBL" id="JH687555">
    <property type="protein sequence ID" value="EIN04343.1"/>
    <property type="molecule type" value="Genomic_DNA"/>
</dbReference>
<dbReference type="RefSeq" id="XP_007388486.1">
    <property type="nucleotide sequence ID" value="XM_007388424.1"/>
</dbReference>
<keyword evidence="3" id="KW-1185">Reference proteome</keyword>
<organism evidence="2 3">
    <name type="scientific">Punctularia strigosozonata (strain HHB-11173)</name>
    <name type="common">White-rot fungus</name>
    <dbReference type="NCBI Taxonomy" id="741275"/>
    <lineage>
        <taxon>Eukaryota</taxon>
        <taxon>Fungi</taxon>
        <taxon>Dikarya</taxon>
        <taxon>Basidiomycota</taxon>
        <taxon>Agaricomycotina</taxon>
        <taxon>Agaricomycetes</taxon>
        <taxon>Corticiales</taxon>
        <taxon>Punctulariaceae</taxon>
        <taxon>Punctularia</taxon>
    </lineage>
</organism>
<accession>R7S2B6</accession>
<dbReference type="InterPro" id="IPR053729">
    <property type="entry name" value="MAD2L1BP_domain_sf"/>
</dbReference>
<dbReference type="KEGG" id="psq:PUNSTDRAFT_146564"/>
<dbReference type="eggNOG" id="ENOG502SMZN">
    <property type="taxonomic scope" value="Eukaryota"/>
</dbReference>
<feature type="region of interest" description="Disordered" evidence="1">
    <location>
        <begin position="179"/>
        <end position="289"/>
    </location>
</feature>
<evidence type="ECO:0000313" key="3">
    <source>
        <dbReference type="Proteomes" id="UP000054196"/>
    </source>
</evidence>
<dbReference type="Proteomes" id="UP000054196">
    <property type="component" value="Unassembled WGS sequence"/>
</dbReference>
<feature type="compositionally biased region" description="Low complexity" evidence="1">
    <location>
        <begin position="215"/>
        <end position="232"/>
    </location>
</feature>
<dbReference type="AlphaFoldDB" id="R7S2B6"/>
<gene>
    <name evidence="2" type="ORF">PUNSTDRAFT_146564</name>
</gene>
<sequence length="472" mass="51374">MSTTVLTSPPPQNAPSIAITSASSSSICVDTQATQNNNHRHTDDEVTLEKPLRIPVVVLDQDVVSVTLAARISMALLGHMLFLKGQIPLPVTQLPRIHASEGNSSKQKARKKRQEMVDALSTLSSDLHSTFASLSTAIANAHTQNSSPTHFVIVFGPLTAPKARVILVLDGLEIRVHETQDHQNSDEESASEDENDNVSLAADGTHDDSSDDEWPPSSRSPSPGSETSSRKSLPQSTVLPPLAPPSRAPLSPSSTLTLVSDPVRTPLSDISATPSAQPKRFPSPPVPSRVTVVSKENFSPSPSGSTSHVESELRAAERLLSRTLVDATGETKEAIPPTMDFLGKELPPMDIHILIHAPRRFRHSRWTPRTQMSATMDSVLEHFLADCGLADTGHSNEDTPIGMVKTRRTAKGSLTQGVWVGCRRSNPRRTTEAASNDKTCDDFDCTSEEDDDDEDELMWWSWNDKLVGFDDW</sequence>
<feature type="compositionally biased region" description="Acidic residues" evidence="1">
    <location>
        <begin position="186"/>
        <end position="196"/>
    </location>
</feature>
<name>R7S2B6_PUNST</name>
<dbReference type="Gene3D" id="3.30.900.20">
    <property type="match status" value="1"/>
</dbReference>
<proteinExistence type="predicted"/>
<evidence type="ECO:0000256" key="1">
    <source>
        <dbReference type="SAM" id="MobiDB-lite"/>
    </source>
</evidence>
<reference evidence="3" key="1">
    <citation type="journal article" date="2012" name="Science">
        <title>The Paleozoic origin of enzymatic lignin decomposition reconstructed from 31 fungal genomes.</title>
        <authorList>
            <person name="Floudas D."/>
            <person name="Binder M."/>
            <person name="Riley R."/>
            <person name="Barry K."/>
            <person name="Blanchette R.A."/>
            <person name="Henrissat B."/>
            <person name="Martinez A.T."/>
            <person name="Otillar R."/>
            <person name="Spatafora J.W."/>
            <person name="Yadav J.S."/>
            <person name="Aerts A."/>
            <person name="Benoit I."/>
            <person name="Boyd A."/>
            <person name="Carlson A."/>
            <person name="Copeland A."/>
            <person name="Coutinho P.M."/>
            <person name="de Vries R.P."/>
            <person name="Ferreira P."/>
            <person name="Findley K."/>
            <person name="Foster B."/>
            <person name="Gaskell J."/>
            <person name="Glotzer D."/>
            <person name="Gorecki P."/>
            <person name="Heitman J."/>
            <person name="Hesse C."/>
            <person name="Hori C."/>
            <person name="Igarashi K."/>
            <person name="Jurgens J.A."/>
            <person name="Kallen N."/>
            <person name="Kersten P."/>
            <person name="Kohler A."/>
            <person name="Kuees U."/>
            <person name="Kumar T.K.A."/>
            <person name="Kuo A."/>
            <person name="LaButti K."/>
            <person name="Larrondo L.F."/>
            <person name="Lindquist E."/>
            <person name="Ling A."/>
            <person name="Lombard V."/>
            <person name="Lucas S."/>
            <person name="Lundell T."/>
            <person name="Martin R."/>
            <person name="McLaughlin D.J."/>
            <person name="Morgenstern I."/>
            <person name="Morin E."/>
            <person name="Murat C."/>
            <person name="Nagy L.G."/>
            <person name="Nolan M."/>
            <person name="Ohm R.A."/>
            <person name="Patyshakuliyeva A."/>
            <person name="Rokas A."/>
            <person name="Ruiz-Duenas F.J."/>
            <person name="Sabat G."/>
            <person name="Salamov A."/>
            <person name="Samejima M."/>
            <person name="Schmutz J."/>
            <person name="Slot J.C."/>
            <person name="St John F."/>
            <person name="Stenlid J."/>
            <person name="Sun H."/>
            <person name="Sun S."/>
            <person name="Syed K."/>
            <person name="Tsang A."/>
            <person name="Wiebenga A."/>
            <person name="Young D."/>
            <person name="Pisabarro A."/>
            <person name="Eastwood D.C."/>
            <person name="Martin F."/>
            <person name="Cullen D."/>
            <person name="Grigoriev I.V."/>
            <person name="Hibbett D.S."/>
        </authorList>
    </citation>
    <scope>NUCLEOTIDE SEQUENCE [LARGE SCALE GENOMIC DNA]</scope>
    <source>
        <strain evidence="3">HHB-11173 SS5</strain>
    </source>
</reference>
<protein>
    <submittedName>
        <fullName evidence="2">Uncharacterized protein</fullName>
    </submittedName>
</protein>
<evidence type="ECO:0000313" key="2">
    <source>
        <dbReference type="EMBL" id="EIN04343.1"/>
    </source>
</evidence>
<dbReference type="OrthoDB" id="2387165at2759"/>
<feature type="compositionally biased region" description="Low complexity" evidence="1">
    <location>
        <begin position="248"/>
        <end position="260"/>
    </location>
</feature>
<dbReference type="OMA" id="MIWWSWD"/>
<dbReference type="HOGENOM" id="CLU_035340_1_0_1"/>
<dbReference type="GeneID" id="18881674"/>